<keyword evidence="1" id="KW-1133">Transmembrane helix</keyword>
<dbReference type="EMBL" id="AMCV02000058">
    <property type="protein sequence ID" value="TDZ14084.1"/>
    <property type="molecule type" value="Genomic_DNA"/>
</dbReference>
<dbReference type="AlphaFoldDB" id="A0A484F7F0"/>
<evidence type="ECO:0000313" key="2">
    <source>
        <dbReference type="EMBL" id="TDZ14084.1"/>
    </source>
</evidence>
<organism evidence="2 3">
    <name type="scientific">Colletotrichum orbiculare (strain 104-T / ATCC 96160 / CBS 514.97 / LARS 414 / MAFF 240422)</name>
    <name type="common">Cucumber anthracnose fungus</name>
    <name type="synonym">Colletotrichum lagenarium</name>
    <dbReference type="NCBI Taxonomy" id="1213857"/>
    <lineage>
        <taxon>Eukaryota</taxon>
        <taxon>Fungi</taxon>
        <taxon>Dikarya</taxon>
        <taxon>Ascomycota</taxon>
        <taxon>Pezizomycotina</taxon>
        <taxon>Sordariomycetes</taxon>
        <taxon>Hypocreomycetidae</taxon>
        <taxon>Glomerellales</taxon>
        <taxon>Glomerellaceae</taxon>
        <taxon>Colletotrichum</taxon>
        <taxon>Colletotrichum orbiculare species complex</taxon>
    </lineage>
</organism>
<feature type="transmembrane region" description="Helical" evidence="1">
    <location>
        <begin position="181"/>
        <end position="204"/>
    </location>
</feature>
<evidence type="ECO:0000313" key="3">
    <source>
        <dbReference type="Proteomes" id="UP000014480"/>
    </source>
</evidence>
<feature type="transmembrane region" description="Helical" evidence="1">
    <location>
        <begin position="155"/>
        <end position="175"/>
    </location>
</feature>
<sequence length="232" mass="25821">MCNCLLYKSPDIFDPPKIMETLSRLVLMTIVARRPPHEKAAWNGSDGYLPIINVEDDDTEAARDTQTGGDREYSSNFGLEDLNFMILLAVQSVFVLCVEGAIIWKGFEGGDFDVWSWLSEFASPGLLVLFSVSFSALLLRAVGALTKFGDLGFQTAALIMATFCTIAVCTGVISVKEGKGAWEVVGGAVLMWLLFLIGFWTTVFRWRRHYIARKSERKDTQQDSSEALVRDI</sequence>
<dbReference type="Proteomes" id="UP000014480">
    <property type="component" value="Unassembled WGS sequence"/>
</dbReference>
<dbReference type="OrthoDB" id="4848326at2759"/>
<feature type="transmembrane region" description="Helical" evidence="1">
    <location>
        <begin position="84"/>
        <end position="104"/>
    </location>
</feature>
<evidence type="ECO:0000256" key="1">
    <source>
        <dbReference type="SAM" id="Phobius"/>
    </source>
</evidence>
<keyword evidence="1" id="KW-0812">Transmembrane</keyword>
<accession>A0A484F7F0</accession>
<protein>
    <submittedName>
        <fullName evidence="2">Uncharacterized protein</fullName>
    </submittedName>
</protein>
<comment type="caution">
    <text evidence="2">The sequence shown here is derived from an EMBL/GenBank/DDBJ whole genome shotgun (WGS) entry which is preliminary data.</text>
</comment>
<keyword evidence="3" id="KW-1185">Reference proteome</keyword>
<feature type="transmembrane region" description="Helical" evidence="1">
    <location>
        <begin position="124"/>
        <end position="143"/>
    </location>
</feature>
<reference evidence="3" key="2">
    <citation type="journal article" date="2019" name="Mol. Plant Microbe Interact.">
        <title>Genome sequence resources for four phytopathogenic fungi from the Colletotrichum orbiculare species complex.</title>
        <authorList>
            <person name="Gan P."/>
            <person name="Tsushima A."/>
            <person name="Narusaka M."/>
            <person name="Narusaka Y."/>
            <person name="Takano Y."/>
            <person name="Kubo Y."/>
            <person name="Shirasu K."/>
        </authorList>
    </citation>
    <scope>GENOME REANNOTATION</scope>
    <source>
        <strain evidence="3">104-T / ATCC 96160 / CBS 514.97 / LARS 414 / MAFF 240422</strain>
    </source>
</reference>
<reference evidence="3" key="1">
    <citation type="journal article" date="2013" name="New Phytol.">
        <title>Comparative genomic and transcriptomic analyses reveal the hemibiotrophic stage shift of Colletotrichum fungi.</title>
        <authorList>
            <person name="Gan P."/>
            <person name="Ikeda K."/>
            <person name="Irieda H."/>
            <person name="Narusaka M."/>
            <person name="O'Connell R.J."/>
            <person name="Narusaka Y."/>
            <person name="Takano Y."/>
            <person name="Kubo Y."/>
            <person name="Shirasu K."/>
        </authorList>
    </citation>
    <scope>NUCLEOTIDE SEQUENCE [LARGE SCALE GENOMIC DNA]</scope>
    <source>
        <strain evidence="3">104-T / ATCC 96160 / CBS 514.97 / LARS 414 / MAFF 240422</strain>
    </source>
</reference>
<keyword evidence="1" id="KW-0472">Membrane</keyword>
<name>A0A484F7F0_COLOR</name>
<gene>
    <name evidence="2" type="ORF">Cob_v013006</name>
</gene>
<proteinExistence type="predicted"/>